<protein>
    <submittedName>
        <fullName evidence="2">Uncharacterized protein</fullName>
    </submittedName>
</protein>
<dbReference type="Proteomes" id="UP000326458">
    <property type="component" value="Unassembled WGS sequence"/>
</dbReference>
<name>A0A5N3VNU2_MUNMU</name>
<dbReference type="AlphaFoldDB" id="A0A5N3VNU2"/>
<dbReference type="PANTHER" id="PTHR22442">
    <property type="match status" value="1"/>
</dbReference>
<reference evidence="2 3" key="1">
    <citation type="submission" date="2019-06" db="EMBL/GenBank/DDBJ databases">
        <title>Discovery of a novel chromosome fission-fusion reversal in muntjac.</title>
        <authorList>
            <person name="Mudd A.B."/>
            <person name="Bredeson J.V."/>
            <person name="Baum R."/>
            <person name="Hockemeyer D."/>
            <person name="Rokhsar D.S."/>
        </authorList>
    </citation>
    <scope>NUCLEOTIDE SEQUENCE [LARGE SCALE GENOMIC DNA]</scope>
    <source>
        <strain evidence="2">UTSW_UCB_Mm</strain>
        <tissue evidence="2">Fibroblast cell line</tissue>
    </source>
</reference>
<dbReference type="PANTHER" id="PTHR22442:SF4">
    <property type="entry name" value="PROTEIN FAM169BP"/>
    <property type="match status" value="1"/>
</dbReference>
<evidence type="ECO:0000256" key="1">
    <source>
        <dbReference type="SAM" id="MobiDB-lite"/>
    </source>
</evidence>
<dbReference type="InterPro" id="IPR029625">
    <property type="entry name" value="FAM169"/>
</dbReference>
<comment type="caution">
    <text evidence="2">The sequence shown here is derived from an EMBL/GenBank/DDBJ whole genome shotgun (WGS) entry which is preliminary data.</text>
</comment>
<accession>A0A5N3VNU2</accession>
<dbReference type="EMBL" id="VCEA01000002">
    <property type="protein sequence ID" value="KAB0350794.1"/>
    <property type="molecule type" value="Genomic_DNA"/>
</dbReference>
<sequence>MKVQSFGERIVLFILNVVIFGRLERNLDDDDMFFLPHSVKEEAKILWRDGAAVGFYTTKRKACFEPSLGSPGRSRLQRTRPAPGRCCKDPPTAWDRAQWVQKGDGEKTQSEEPSPSQGGRSQEKAGLLTP</sequence>
<organism evidence="2 3">
    <name type="scientific">Muntiacus muntjak</name>
    <name type="common">Barking deer</name>
    <name type="synonym">Indian muntjac</name>
    <dbReference type="NCBI Taxonomy" id="9888"/>
    <lineage>
        <taxon>Eukaryota</taxon>
        <taxon>Metazoa</taxon>
        <taxon>Chordata</taxon>
        <taxon>Craniata</taxon>
        <taxon>Vertebrata</taxon>
        <taxon>Euteleostomi</taxon>
        <taxon>Mammalia</taxon>
        <taxon>Eutheria</taxon>
        <taxon>Laurasiatheria</taxon>
        <taxon>Artiodactyla</taxon>
        <taxon>Ruminantia</taxon>
        <taxon>Pecora</taxon>
        <taxon>Cervidae</taxon>
        <taxon>Muntiacinae</taxon>
        <taxon>Muntiacus</taxon>
    </lineage>
</organism>
<gene>
    <name evidence="2" type="ORF">FD754_015651</name>
</gene>
<keyword evidence="3" id="KW-1185">Reference proteome</keyword>
<evidence type="ECO:0000313" key="2">
    <source>
        <dbReference type="EMBL" id="KAB0350794.1"/>
    </source>
</evidence>
<proteinExistence type="predicted"/>
<evidence type="ECO:0000313" key="3">
    <source>
        <dbReference type="Proteomes" id="UP000326458"/>
    </source>
</evidence>
<feature type="compositionally biased region" description="Polar residues" evidence="1">
    <location>
        <begin position="111"/>
        <end position="120"/>
    </location>
</feature>
<feature type="region of interest" description="Disordered" evidence="1">
    <location>
        <begin position="65"/>
        <end position="130"/>
    </location>
</feature>